<sequence length="256" mass="28237">MREELIDKYLRKEHLPHIWCAGCGNGIILSALVEAIDSLTIDKSKICIVSGIGCSSRAAQYMNFDTIHTLHGRAIPYAEGIKLANPDLEVIVITGDGDCTAIGGNHLIHGCRRNIDLKVIVFNNNIYGMTGGQCSPTTPLDAITTTTEKGNRCRDFDICKLSEAAGATYIARSTVGHYNHLVKVIKKAFDNKGFSIIDVLTPCPVQFGRRNSLKKPSDMINNLKHKVSIKSDDRYEIGILKDIKGPEYVEEYINQS</sequence>
<keyword evidence="4" id="KW-1185">Reference proteome</keyword>
<organism evidence="3 4">
    <name type="scientific">Clostridium subterminale</name>
    <dbReference type="NCBI Taxonomy" id="1550"/>
    <lineage>
        <taxon>Bacteria</taxon>
        <taxon>Bacillati</taxon>
        <taxon>Bacillota</taxon>
        <taxon>Clostridia</taxon>
        <taxon>Eubacteriales</taxon>
        <taxon>Clostridiaceae</taxon>
        <taxon>Clostridium</taxon>
    </lineage>
</organism>
<keyword evidence="1" id="KW-0560">Oxidoreductase</keyword>
<feature type="domain" description="Thiamine pyrophosphate enzyme TPP-binding" evidence="2">
    <location>
        <begin position="52"/>
        <end position="199"/>
    </location>
</feature>
<dbReference type="CDD" id="cd03375">
    <property type="entry name" value="TPP_OGFOR"/>
    <property type="match status" value="1"/>
</dbReference>
<reference evidence="3 4" key="1">
    <citation type="journal article" date="2019" name="Int. J. Syst. Evol. Microbiol.">
        <title>The Global Catalogue of Microorganisms (GCM) 10K type strain sequencing project: providing services to taxonomists for standard genome sequencing and annotation.</title>
        <authorList>
            <consortium name="The Broad Institute Genomics Platform"/>
            <consortium name="The Broad Institute Genome Sequencing Center for Infectious Disease"/>
            <person name="Wu L."/>
            <person name="Ma J."/>
        </authorList>
    </citation>
    <scope>NUCLEOTIDE SEQUENCE [LARGE SCALE GENOMIC DNA]</scope>
    <source>
        <strain evidence="3 4">JCM 1417</strain>
    </source>
</reference>
<dbReference type="SUPFAM" id="SSF52518">
    <property type="entry name" value="Thiamin diphosphate-binding fold (THDP-binding)"/>
    <property type="match status" value="1"/>
</dbReference>
<evidence type="ECO:0000313" key="3">
    <source>
        <dbReference type="EMBL" id="GAA0777880.1"/>
    </source>
</evidence>
<name>A0ABN1KWU2_CLOSU</name>
<dbReference type="EMBL" id="BAAACI010000008">
    <property type="protein sequence ID" value="GAA0777880.1"/>
    <property type="molecule type" value="Genomic_DNA"/>
</dbReference>
<evidence type="ECO:0000259" key="2">
    <source>
        <dbReference type="Pfam" id="PF02775"/>
    </source>
</evidence>
<gene>
    <name evidence="3" type="ORF">GCM10008908_33800</name>
</gene>
<dbReference type="RefSeq" id="WP_343827705.1">
    <property type="nucleotide sequence ID" value="NZ_BAAACI010000008.1"/>
</dbReference>
<dbReference type="PANTHER" id="PTHR48084">
    <property type="entry name" value="2-OXOGLUTARATE OXIDOREDUCTASE SUBUNIT KORB-RELATED"/>
    <property type="match status" value="1"/>
</dbReference>
<dbReference type="PANTHER" id="PTHR48084:SF1">
    <property type="entry name" value="2-OXOGLUTARATE SYNTHASE SUBUNIT KORB"/>
    <property type="match status" value="1"/>
</dbReference>
<evidence type="ECO:0000256" key="1">
    <source>
        <dbReference type="ARBA" id="ARBA00023002"/>
    </source>
</evidence>
<dbReference type="InterPro" id="IPR029061">
    <property type="entry name" value="THDP-binding"/>
</dbReference>
<proteinExistence type="predicted"/>
<dbReference type="Gene3D" id="3.40.50.970">
    <property type="match status" value="1"/>
</dbReference>
<dbReference type="Pfam" id="PF02775">
    <property type="entry name" value="TPP_enzyme_C"/>
    <property type="match status" value="1"/>
</dbReference>
<evidence type="ECO:0000313" key="4">
    <source>
        <dbReference type="Proteomes" id="UP001501047"/>
    </source>
</evidence>
<dbReference type="InterPro" id="IPR011766">
    <property type="entry name" value="TPP_enzyme_TPP-bd"/>
</dbReference>
<protein>
    <submittedName>
        <fullName evidence="3">2-oxoacid:ferredoxin oxidoreductase subunit beta</fullName>
    </submittedName>
</protein>
<accession>A0ABN1KWU2</accession>
<comment type="caution">
    <text evidence="3">The sequence shown here is derived from an EMBL/GenBank/DDBJ whole genome shotgun (WGS) entry which is preliminary data.</text>
</comment>
<dbReference type="Proteomes" id="UP001501047">
    <property type="component" value="Unassembled WGS sequence"/>
</dbReference>
<dbReference type="InterPro" id="IPR051457">
    <property type="entry name" value="2-oxoacid:Fd_oxidoreductase"/>
</dbReference>